<evidence type="ECO:0000313" key="3">
    <source>
        <dbReference type="Proteomes" id="UP000037530"/>
    </source>
</evidence>
<dbReference type="InterPro" id="IPR027417">
    <property type="entry name" value="P-loop_NTPase"/>
</dbReference>
<dbReference type="Pfam" id="PF11130">
    <property type="entry name" value="TraC_F_IV"/>
    <property type="match status" value="1"/>
</dbReference>
<name>A0A0M0HVX5_9VIBR</name>
<proteinExistence type="predicted"/>
<dbReference type="Proteomes" id="UP000037530">
    <property type="component" value="Unassembled WGS sequence"/>
</dbReference>
<dbReference type="SUPFAM" id="SSF52540">
    <property type="entry name" value="P-loop containing nucleoside triphosphate hydrolases"/>
    <property type="match status" value="1"/>
</dbReference>
<dbReference type="PANTHER" id="PTHR38467:SF1">
    <property type="entry name" value="CONJUGATIVE TRANSFER: ASSEMBLY"/>
    <property type="match status" value="1"/>
</dbReference>
<keyword evidence="3" id="KW-1185">Reference proteome</keyword>
<protein>
    <submittedName>
        <fullName evidence="2">Conjugal transfer protein TraC</fullName>
    </submittedName>
</protein>
<dbReference type="InterPro" id="IPR025955">
    <property type="entry name" value="TraC/Conjuga_ATPase"/>
</dbReference>
<dbReference type="RefSeq" id="WP_008844786.1">
    <property type="nucleotide sequence ID" value="NZ_LHPI01000023.1"/>
</dbReference>
<evidence type="ECO:0000313" key="2">
    <source>
        <dbReference type="EMBL" id="KOO06002.1"/>
    </source>
</evidence>
<dbReference type="Gene3D" id="1.10.8.730">
    <property type="match status" value="1"/>
</dbReference>
<dbReference type="PATRIC" id="fig|171383.3.peg.3913"/>
<dbReference type="InterPro" id="IPR014117">
    <property type="entry name" value="TraC-F-type"/>
</dbReference>
<dbReference type="NCBIfam" id="TIGR02746">
    <property type="entry name" value="TraC-F-type"/>
    <property type="match status" value="1"/>
</dbReference>
<gene>
    <name evidence="2" type="ORF">AKJ31_19185</name>
</gene>
<dbReference type="AlphaFoldDB" id="A0A0M0HVX5"/>
<dbReference type="STRING" id="171383.AKJ31_19185"/>
<comment type="caution">
    <text evidence="2">The sequence shown here is derived from an EMBL/GenBank/DDBJ whole genome shotgun (WGS) entry which is preliminary data.</text>
</comment>
<dbReference type="InterPro" id="IPR043964">
    <property type="entry name" value="P-loop_TraG"/>
</dbReference>
<dbReference type="EMBL" id="LHPI01000023">
    <property type="protein sequence ID" value="KOO06002.1"/>
    <property type="molecule type" value="Genomic_DNA"/>
</dbReference>
<feature type="domain" description="TraG P-loop" evidence="1">
    <location>
        <begin position="566"/>
        <end position="794"/>
    </location>
</feature>
<reference evidence="3" key="1">
    <citation type="submission" date="2015-08" db="EMBL/GenBank/DDBJ databases">
        <title>Vibrio galatheae sp. nov., a novel member of the Vibrionaceae family isolated from the Solomon Islands.</title>
        <authorList>
            <person name="Giubergia S."/>
            <person name="Machado H."/>
            <person name="Mateiu R.V."/>
            <person name="Gram L."/>
        </authorList>
    </citation>
    <scope>NUCLEOTIDE SEQUENCE [LARGE SCALE GENOMIC DNA]</scope>
    <source>
        <strain evidence="3">DSM 19134</strain>
    </source>
</reference>
<organism evidence="2 3">
    <name type="scientific">Vibrio hepatarius</name>
    <dbReference type="NCBI Taxonomy" id="171383"/>
    <lineage>
        <taxon>Bacteria</taxon>
        <taxon>Pseudomonadati</taxon>
        <taxon>Pseudomonadota</taxon>
        <taxon>Gammaproteobacteria</taxon>
        <taxon>Vibrionales</taxon>
        <taxon>Vibrionaceae</taxon>
        <taxon>Vibrio</taxon>
        <taxon>Vibrio oreintalis group</taxon>
    </lineage>
</organism>
<evidence type="ECO:0000259" key="1">
    <source>
        <dbReference type="Pfam" id="PF19044"/>
    </source>
</evidence>
<dbReference type="CDD" id="cd01127">
    <property type="entry name" value="TrwB_TraG_TraD_VirD4"/>
    <property type="match status" value="1"/>
</dbReference>
<sequence length="803" mass="90516">MKASLYSGQRASELLPVLAYSDDEQLFFMEDQSVGFGFLCDPLPGGDESVADRVNVLLNNDWPKDTLLQFGLYASPDIQTDLQRMMGLRHRQSDPLLRASIRKRADFLDGGTVQSIEESTQTQVRNFQLIVTCKLPLESPIPTERELSRASALRASFSQALATVGFRVTEMTDRNWLAALSAQLNWGKDASWRNPSPIRSEADKPLREQVLDYDRAIKVDSQGLMLGDYRVKTLSFKRLPERIWFGHAASFAGDMMTGSRGLRGSFLLNVTIHFPSAEAMRSRLETKRQWAVNQAYGPMLKFVPVLAAKKKGFDVLFEALQEGDRPIRANMTLTLFSPTEEASISSVSNARTYFKELGFELMEDKYFCLPIFLNALPFGADRQAMNDLFRFKTMATRHVIPLLPLFADWKGTGTPVINFVSRNGQIMSVSLYDSGSNYNCCIAAQSGSGKSFLVNEIISSYLSEGGQCWVIDVGRSYEKLCEVYDGEFLQFGRDSGICLNPFEIVEDYDEEADVLVGLLAAMAAPTQSLTDFQMANLKRQTRELWEKKGRAMLVDDVAEALKNHEDRRVQDVGEQLYPFTTQGEYGRFFNGHNNIRFKNRFTVLELEELKGRKHLQQVVLLQLIYQIQQEMYLGERDRRKIVFIDEAWDLLTQGDVGKFIETGYRRFRKYGGSAVTVTQSVNDLYDSPTGKAIAENSANMYLLGQKAETINALKKEGRLPLGEGGYEYLKTVHTVTGVYSEIFFITEMGTGIGRLIVDPFHKLLYSSRAEDVNAIKQLTRKGLSVADAISQLLKERGFDCSPP</sequence>
<accession>A0A0M0HVX5</accession>
<dbReference type="PANTHER" id="PTHR38467">
    <property type="match status" value="1"/>
</dbReference>
<dbReference type="OrthoDB" id="9816422at2"/>
<feature type="domain" description="TraG P-loop" evidence="1">
    <location>
        <begin position="436"/>
        <end position="521"/>
    </location>
</feature>
<dbReference type="InterPro" id="IPR053155">
    <property type="entry name" value="F-pilin_assembly_TraC"/>
</dbReference>
<dbReference type="Gene3D" id="3.40.50.300">
    <property type="entry name" value="P-loop containing nucleotide triphosphate hydrolases"/>
    <property type="match status" value="1"/>
</dbReference>
<dbReference type="Pfam" id="PF19044">
    <property type="entry name" value="P-loop_TraG"/>
    <property type="match status" value="2"/>
</dbReference>